<dbReference type="Proteomes" id="UP001274830">
    <property type="component" value="Unassembled WGS sequence"/>
</dbReference>
<reference evidence="1" key="1">
    <citation type="submission" date="2023-07" db="EMBL/GenBank/DDBJ databases">
        <title>Black Yeasts Isolated from many extreme environments.</title>
        <authorList>
            <person name="Coleine C."/>
            <person name="Stajich J.E."/>
            <person name="Selbmann L."/>
        </authorList>
    </citation>
    <scope>NUCLEOTIDE SEQUENCE</scope>
    <source>
        <strain evidence="1">CCFEE 5485</strain>
    </source>
</reference>
<keyword evidence="2" id="KW-1185">Reference proteome</keyword>
<gene>
    <name evidence="1" type="ORF">LTR78_006103</name>
</gene>
<name>A0AAE0WLI2_9PEZI</name>
<evidence type="ECO:0000313" key="2">
    <source>
        <dbReference type="Proteomes" id="UP001274830"/>
    </source>
</evidence>
<organism evidence="1 2">
    <name type="scientific">Recurvomyces mirabilis</name>
    <dbReference type="NCBI Taxonomy" id="574656"/>
    <lineage>
        <taxon>Eukaryota</taxon>
        <taxon>Fungi</taxon>
        <taxon>Dikarya</taxon>
        <taxon>Ascomycota</taxon>
        <taxon>Pezizomycotina</taxon>
        <taxon>Dothideomycetes</taxon>
        <taxon>Dothideomycetidae</taxon>
        <taxon>Mycosphaerellales</taxon>
        <taxon>Teratosphaeriaceae</taxon>
        <taxon>Recurvomyces</taxon>
    </lineage>
</organism>
<protein>
    <submittedName>
        <fullName evidence="1">Uncharacterized protein</fullName>
    </submittedName>
</protein>
<comment type="caution">
    <text evidence="1">The sequence shown here is derived from an EMBL/GenBank/DDBJ whole genome shotgun (WGS) entry which is preliminary data.</text>
</comment>
<sequence length="154" mass="16900">MASFPRIDSVLGLMGHASNDEEPSFAVLDILSHEISKAVKAHKRAIVAGELHTRHLKSIADAATQLANTTRDPEEQWNEYAVMMAQVAALRCYMEWGFFDMLPSRGSVRYERIAKDLDADMAVISADVFTPGPTRNVRKSCVTFATLCVLAAGS</sequence>
<proteinExistence type="predicted"/>
<evidence type="ECO:0000313" key="1">
    <source>
        <dbReference type="EMBL" id="KAK3673901.1"/>
    </source>
</evidence>
<accession>A0AAE0WLI2</accession>
<dbReference type="EMBL" id="JAUTXT010000022">
    <property type="protein sequence ID" value="KAK3673901.1"/>
    <property type="molecule type" value="Genomic_DNA"/>
</dbReference>
<dbReference type="AlphaFoldDB" id="A0AAE0WLI2"/>